<name>A0A1N7NHG4_9BACL</name>
<proteinExistence type="predicted"/>
<dbReference type="Proteomes" id="UP000186156">
    <property type="component" value="Unassembled WGS sequence"/>
</dbReference>
<dbReference type="EMBL" id="FTOO01000008">
    <property type="protein sequence ID" value="SIS97701.1"/>
    <property type="molecule type" value="Genomic_DNA"/>
</dbReference>
<keyword evidence="2" id="KW-1185">Reference proteome</keyword>
<dbReference type="STRING" id="252246.SAMN05421799_108128"/>
<reference evidence="2" key="1">
    <citation type="submission" date="2017-01" db="EMBL/GenBank/DDBJ databases">
        <authorList>
            <person name="Varghese N."/>
            <person name="Submissions S."/>
        </authorList>
    </citation>
    <scope>NUCLEOTIDE SEQUENCE [LARGE SCALE GENOMIC DNA]</scope>
    <source>
        <strain evidence="2">DSM 16176</strain>
    </source>
</reference>
<accession>A0A1N7NHG4</accession>
<protein>
    <recommendedName>
        <fullName evidence="3">Spore germination protein gerPA/gerPF</fullName>
    </recommendedName>
</protein>
<organism evidence="1 2">
    <name type="scientific">Alicyclobacillus vulcanalis</name>
    <dbReference type="NCBI Taxonomy" id="252246"/>
    <lineage>
        <taxon>Bacteria</taxon>
        <taxon>Bacillati</taxon>
        <taxon>Bacillota</taxon>
        <taxon>Bacilli</taxon>
        <taxon>Bacillales</taxon>
        <taxon>Alicyclobacillaceae</taxon>
        <taxon>Alicyclobacillus</taxon>
    </lineage>
</organism>
<dbReference type="AlphaFoldDB" id="A0A1N7NHG4"/>
<evidence type="ECO:0000313" key="1">
    <source>
        <dbReference type="EMBL" id="SIS97701.1"/>
    </source>
</evidence>
<gene>
    <name evidence="1" type="ORF">SAMN05421799_108128</name>
</gene>
<evidence type="ECO:0000313" key="2">
    <source>
        <dbReference type="Proteomes" id="UP000186156"/>
    </source>
</evidence>
<evidence type="ECO:0008006" key="3">
    <source>
        <dbReference type="Google" id="ProtNLM"/>
    </source>
</evidence>
<sequence length="169" mass="18238">MEVGPALRLWPIQLHVGSVERSSAVIVGGCNVVYGLSSHEKSNVGFGDIGSQSFVSQNRVLLYDPDGIDMPVDDRDTHVLQTRQQAPTDTHIHFQGLAVNSMQQNAGVFVGDAQMTGWDQHQKSNKASGDIGGDHNVEIAGVHVNYDADAMDGIFLDSDYKAGTFVRQG</sequence>